<evidence type="ECO:0000256" key="4">
    <source>
        <dbReference type="SAM" id="Phobius"/>
    </source>
</evidence>
<dbReference type="PROSITE" id="PS51371">
    <property type="entry name" value="CBS"/>
    <property type="match status" value="1"/>
</dbReference>
<keyword evidence="4" id="KW-0472">Membrane</keyword>
<organism evidence="6 7">
    <name type="scientific">Dyadobacter helix</name>
    <dbReference type="NCBI Taxonomy" id="2822344"/>
    <lineage>
        <taxon>Bacteria</taxon>
        <taxon>Pseudomonadati</taxon>
        <taxon>Bacteroidota</taxon>
        <taxon>Cytophagia</taxon>
        <taxon>Cytophagales</taxon>
        <taxon>Spirosomataceae</taxon>
        <taxon>Dyadobacter</taxon>
    </lineage>
</organism>
<evidence type="ECO:0000256" key="2">
    <source>
        <dbReference type="ARBA" id="ARBA00023122"/>
    </source>
</evidence>
<dbReference type="InterPro" id="IPR000644">
    <property type="entry name" value="CBS_dom"/>
</dbReference>
<dbReference type="SUPFAM" id="SSF54631">
    <property type="entry name" value="CBS-domain pair"/>
    <property type="match status" value="1"/>
</dbReference>
<feature type="transmembrane region" description="Helical" evidence="4">
    <location>
        <begin position="86"/>
        <end position="107"/>
    </location>
</feature>
<dbReference type="SUPFAM" id="SSF56176">
    <property type="entry name" value="FAD-binding/transporter-associated domain-like"/>
    <property type="match status" value="1"/>
</dbReference>
<dbReference type="Proteomes" id="UP000680038">
    <property type="component" value="Unassembled WGS sequence"/>
</dbReference>
<dbReference type="InterPro" id="IPR044751">
    <property type="entry name" value="Ion_transp-like_CBS"/>
</dbReference>
<dbReference type="Pfam" id="PF03471">
    <property type="entry name" value="CorC_HlyC"/>
    <property type="match status" value="1"/>
</dbReference>
<reference evidence="6" key="1">
    <citation type="submission" date="2021-04" db="EMBL/GenBank/DDBJ databases">
        <authorList>
            <person name="Rodrigo-Torres L."/>
            <person name="Arahal R. D."/>
            <person name="Lucena T."/>
        </authorList>
    </citation>
    <scope>NUCLEOTIDE SEQUENCE</scope>
    <source>
        <strain evidence="6">CECT 9275</strain>
    </source>
</reference>
<dbReference type="Pfam" id="PF00571">
    <property type="entry name" value="CBS"/>
    <property type="match status" value="1"/>
</dbReference>
<dbReference type="GO" id="GO:0050660">
    <property type="term" value="F:flavin adenine dinucleotide binding"/>
    <property type="evidence" value="ECO:0007669"/>
    <property type="project" value="InterPro"/>
</dbReference>
<dbReference type="PANTHER" id="PTHR22777:SF17">
    <property type="entry name" value="UPF0053 PROTEIN SLL0260"/>
    <property type="match status" value="1"/>
</dbReference>
<dbReference type="PANTHER" id="PTHR22777">
    <property type="entry name" value="HEMOLYSIN-RELATED"/>
    <property type="match status" value="1"/>
</dbReference>
<keyword evidence="4" id="KW-0812">Transmembrane</keyword>
<evidence type="ECO:0000313" key="7">
    <source>
        <dbReference type="Proteomes" id="UP000680038"/>
    </source>
</evidence>
<protein>
    <recommendedName>
        <fullName evidence="5">CBS domain-containing protein</fullName>
    </recommendedName>
</protein>
<dbReference type="EMBL" id="CAJRAF010000002">
    <property type="protein sequence ID" value="CAG5004622.1"/>
    <property type="molecule type" value="Genomic_DNA"/>
</dbReference>
<dbReference type="RefSeq" id="WP_215239913.1">
    <property type="nucleotide sequence ID" value="NZ_CAJRAF010000002.1"/>
</dbReference>
<feature type="transmembrane region" description="Helical" evidence="4">
    <location>
        <begin position="56"/>
        <end position="74"/>
    </location>
</feature>
<dbReference type="InterPro" id="IPR046342">
    <property type="entry name" value="CBS_dom_sf"/>
</dbReference>
<feature type="domain" description="CBS" evidence="5">
    <location>
        <begin position="248"/>
        <end position="305"/>
    </location>
</feature>
<gene>
    <name evidence="6" type="ORF">DYBT9275_03408</name>
</gene>
<keyword evidence="1" id="KW-0677">Repeat</keyword>
<dbReference type="CDD" id="cd04590">
    <property type="entry name" value="CBS_pair_CorC_HlyC_assoc"/>
    <property type="match status" value="1"/>
</dbReference>
<dbReference type="Gene3D" id="3.10.580.10">
    <property type="entry name" value="CBS-domain"/>
    <property type="match status" value="1"/>
</dbReference>
<evidence type="ECO:0000256" key="3">
    <source>
        <dbReference type="PROSITE-ProRule" id="PRU00703"/>
    </source>
</evidence>
<keyword evidence="2 3" id="KW-0129">CBS domain</keyword>
<dbReference type="InterPro" id="IPR005170">
    <property type="entry name" value="Transptr-assoc_dom"/>
</dbReference>
<dbReference type="InterPro" id="IPR036318">
    <property type="entry name" value="FAD-bd_PCMH-like_sf"/>
</dbReference>
<feature type="transmembrane region" description="Helical" evidence="4">
    <location>
        <begin position="6"/>
        <end position="27"/>
    </location>
</feature>
<evidence type="ECO:0000313" key="6">
    <source>
        <dbReference type="EMBL" id="CAG5004622.1"/>
    </source>
</evidence>
<dbReference type="GO" id="GO:0005886">
    <property type="term" value="C:plasma membrane"/>
    <property type="evidence" value="ECO:0007669"/>
    <property type="project" value="TreeGrafter"/>
</dbReference>
<name>A0A916JE09_9BACT</name>
<comment type="caution">
    <text evidence="6">The sequence shown here is derived from an EMBL/GenBank/DDBJ whole genome shotgun (WGS) entry which is preliminary data.</text>
</comment>
<keyword evidence="4" id="KW-1133">Transmembrane helix</keyword>
<proteinExistence type="predicted"/>
<evidence type="ECO:0000256" key="1">
    <source>
        <dbReference type="ARBA" id="ARBA00022737"/>
    </source>
</evidence>
<sequence length="393" mass="45179">MNILILTLTFVFFVLAGYYGAVRSVLLDISMDRYSLRHEKTEEVSQTLYWRRMLRMVRLLVVALGSFYAVVFVSPVIKEYFQVDEGWVVLVLFVGLAVLWVCSYASWIKIGRAFPKVLDLGTFPVRFAEWAMTPLYWVVEPFVKENILSASLRDDAVSADDPDFDDHSIEERMFINALDFKDLRIRDCMIPRTEISALNVNASIEDLRKAFLTSGHSKIIIHRESVDDVLGYCHALSLFKKPKEITNIITPILIVPEAMPASDLMLRFLEERRSIALVVDEFGGTSGLVSVEDVVEQIFGEIQDEYDSTEDWTERQVADNSFILSARHEIDYLNEKYGWELPEGDYDTLAGMLIQYYGDLPEVNETLTIPPYEFQVVSMQDTRIELVRLTIEE</sequence>
<evidence type="ECO:0000259" key="5">
    <source>
        <dbReference type="PROSITE" id="PS51371"/>
    </source>
</evidence>
<dbReference type="AlphaFoldDB" id="A0A916JE09"/>
<dbReference type="Gene3D" id="3.30.465.10">
    <property type="match status" value="1"/>
</dbReference>
<accession>A0A916JE09</accession>
<dbReference type="SMART" id="SM01091">
    <property type="entry name" value="CorC_HlyC"/>
    <property type="match status" value="1"/>
</dbReference>
<keyword evidence="7" id="KW-1185">Reference proteome</keyword>
<dbReference type="InterPro" id="IPR016169">
    <property type="entry name" value="FAD-bd_PCMH_sub2"/>
</dbReference>